<dbReference type="InterPro" id="IPR014347">
    <property type="entry name" value="Tautomerase/MIF_sf"/>
</dbReference>
<evidence type="ECO:0000256" key="2">
    <source>
        <dbReference type="SAM" id="MobiDB-lite"/>
    </source>
</evidence>
<feature type="region of interest" description="Disordered" evidence="2">
    <location>
        <begin position="81"/>
        <end position="106"/>
    </location>
</feature>
<evidence type="ECO:0000313" key="4">
    <source>
        <dbReference type="EMBL" id="QEA06614.1"/>
    </source>
</evidence>
<accession>A0A5B8RGI6</accession>
<dbReference type="Gene3D" id="3.30.429.10">
    <property type="entry name" value="Macrophage Migration Inhibitory Factor"/>
    <property type="match status" value="1"/>
</dbReference>
<organism evidence="4">
    <name type="scientific">uncultured organism</name>
    <dbReference type="NCBI Taxonomy" id="155900"/>
    <lineage>
        <taxon>unclassified sequences</taxon>
        <taxon>environmental samples</taxon>
    </lineage>
</organism>
<sequence length="106" mass="12417">MPHVVVKHRPGKSERQKTELAEAITRDVVNHLDAAEEEVSVAFEEITPGDWAERVYRPEIRDKWDQVYRKPGYEMEWPVLRHQDGGNATPRPQRADPRYTINALRE</sequence>
<dbReference type="EMBL" id="MN079156">
    <property type="protein sequence ID" value="QEA06614.1"/>
    <property type="molecule type" value="Genomic_DNA"/>
</dbReference>
<name>A0A5B8RGI6_9ZZZZ</name>
<dbReference type="SUPFAM" id="SSF55331">
    <property type="entry name" value="Tautomerase/MIF"/>
    <property type="match status" value="1"/>
</dbReference>
<dbReference type="Pfam" id="PF01361">
    <property type="entry name" value="Tautomerase"/>
    <property type="match status" value="1"/>
</dbReference>
<reference evidence="4" key="1">
    <citation type="submission" date="2019-06" db="EMBL/GenBank/DDBJ databases">
        <authorList>
            <person name="Murdoch R.W."/>
            <person name="Fathepure B."/>
        </authorList>
    </citation>
    <scope>NUCLEOTIDE SEQUENCE</scope>
</reference>
<evidence type="ECO:0000256" key="1">
    <source>
        <dbReference type="ARBA" id="ARBA00023235"/>
    </source>
</evidence>
<protein>
    <submittedName>
        <fullName evidence="4">Tautomerase PptA</fullName>
        <ecNumber evidence="4">5.3.2.-</ecNumber>
    </submittedName>
</protein>
<feature type="domain" description="4-oxalocrotonate tautomerase-like" evidence="3">
    <location>
        <begin position="2"/>
        <end position="52"/>
    </location>
</feature>
<dbReference type="EC" id="5.3.2.-" evidence="4"/>
<dbReference type="InterPro" id="IPR004370">
    <property type="entry name" value="4-OT-like_dom"/>
</dbReference>
<proteinExistence type="predicted"/>
<gene>
    <name evidence="4" type="primary">pptA</name>
    <name evidence="4" type="ORF">KBTEX_02954</name>
</gene>
<dbReference type="GO" id="GO:0016853">
    <property type="term" value="F:isomerase activity"/>
    <property type="evidence" value="ECO:0007669"/>
    <property type="project" value="UniProtKB-KW"/>
</dbReference>
<keyword evidence="1 4" id="KW-0413">Isomerase</keyword>
<evidence type="ECO:0000259" key="3">
    <source>
        <dbReference type="Pfam" id="PF01361"/>
    </source>
</evidence>
<dbReference type="AlphaFoldDB" id="A0A5B8RGI6"/>